<dbReference type="Pfam" id="PF09368">
    <property type="entry name" value="Sas10"/>
    <property type="match status" value="1"/>
</dbReference>
<keyword evidence="4" id="KW-0539">Nucleus</keyword>
<protein>
    <recommendedName>
        <fullName evidence="7">Sas10 C-terminal domain-containing protein</fullName>
    </recommendedName>
</protein>
<dbReference type="GO" id="GO:0000462">
    <property type="term" value="P:maturation of SSU-rRNA from tricistronic rRNA transcript (SSU-rRNA, 5.8S rRNA, LSU-rRNA)"/>
    <property type="evidence" value="ECO:0007669"/>
    <property type="project" value="TreeGrafter"/>
</dbReference>
<feature type="domain" description="Sas10 C-terminal" evidence="7">
    <location>
        <begin position="413"/>
        <end position="485"/>
    </location>
</feature>
<dbReference type="PANTHER" id="PTHR13237">
    <property type="entry name" value="SOMETHING ABOUT SILENCING PROTEIN 10-RELATED"/>
    <property type="match status" value="1"/>
</dbReference>
<keyword evidence="3" id="KW-0597">Phosphoprotein</keyword>
<sequence length="487" mass="56229">MGKRRRIAKPKPQIKQDKLVYDPSLSKADVPSSKELSSEYYNDEIDKYHEEKFESLMAKGVELDSDEEPYDSADEVMPLDIEDEDDGDDDEDDDDEEDEGEEDHNMEEIGEEDDQLSMGSDLEDRVEDGLPSDMAWGNWKKIFYNTDYRESTKKVKKTKEELEAAAEDEEEEAQNVQRRLAKALNEEDYGLDFIQEFAVKPSEETPSASDQKIVQDLNKMSDKEKRKLLKKESPELMELIQDLKQKLAEVKNELEPLMKMVKDGIIPKGKGSAYLQCKYQLYLNYCTNISYYLQLKAKRIPITGHPVIQRLFVYRSLINKLADVDARLAPEISLLLSEDAQKKLSEGKVQFNQPKPSKKAAVKRPAVDADEDSDLDEEAALNYYRMMENNLLEKKKLGAEKKTEEASEELDPNEKRGITYQIAKNKGLTPKRKKIDRNPRVKHREKYRRAKIRRKGQVREVRTEVVRYSGELSGIRAGVKKSIKLKI</sequence>
<feature type="compositionally biased region" description="Acidic residues" evidence="6">
    <location>
        <begin position="80"/>
        <end position="115"/>
    </location>
</feature>
<reference evidence="8" key="1">
    <citation type="thesis" date="2020" institute="ProQuest LLC" country="789 East Eisenhower Parkway, Ann Arbor, MI, USA">
        <title>Comparative Genomics and Chromosome Evolution.</title>
        <authorList>
            <person name="Mudd A.B."/>
        </authorList>
    </citation>
    <scope>NUCLEOTIDE SEQUENCE</scope>
    <source>
        <strain evidence="8">237g6f4</strain>
        <tissue evidence="8">Blood</tissue>
    </source>
</reference>
<feature type="region of interest" description="Disordered" evidence="6">
    <location>
        <begin position="350"/>
        <end position="369"/>
    </location>
</feature>
<gene>
    <name evidence="8" type="ORF">GDO81_014163</name>
</gene>
<comment type="similarity">
    <text evidence="2">Belongs to the SAS10 family.</text>
</comment>
<dbReference type="InterPro" id="IPR018972">
    <property type="entry name" value="Sas10_C_dom"/>
</dbReference>
<keyword evidence="9" id="KW-1185">Reference proteome</keyword>
<name>A0AAV7B8C4_ENGPU</name>
<feature type="coiled-coil region" evidence="5">
    <location>
        <begin position="148"/>
        <end position="186"/>
    </location>
</feature>
<dbReference type="PANTHER" id="PTHR13237:SF8">
    <property type="entry name" value="SOMETHING ABOUT SILENCING PROTEIN 10"/>
    <property type="match status" value="1"/>
</dbReference>
<dbReference type="InterPro" id="IPR007146">
    <property type="entry name" value="Sas10/Utp3/C1D"/>
</dbReference>
<dbReference type="Proteomes" id="UP000824782">
    <property type="component" value="Unassembled WGS sequence"/>
</dbReference>
<evidence type="ECO:0000256" key="6">
    <source>
        <dbReference type="SAM" id="MobiDB-lite"/>
    </source>
</evidence>
<dbReference type="AlphaFoldDB" id="A0AAV7B8C4"/>
<evidence type="ECO:0000256" key="5">
    <source>
        <dbReference type="SAM" id="Coils"/>
    </source>
</evidence>
<evidence type="ECO:0000256" key="1">
    <source>
        <dbReference type="ARBA" id="ARBA00004604"/>
    </source>
</evidence>
<keyword evidence="5" id="KW-0175">Coiled coil</keyword>
<organism evidence="8 9">
    <name type="scientific">Engystomops pustulosus</name>
    <name type="common">Tungara frog</name>
    <name type="synonym">Physalaemus pustulosus</name>
    <dbReference type="NCBI Taxonomy" id="76066"/>
    <lineage>
        <taxon>Eukaryota</taxon>
        <taxon>Metazoa</taxon>
        <taxon>Chordata</taxon>
        <taxon>Craniata</taxon>
        <taxon>Vertebrata</taxon>
        <taxon>Euteleostomi</taxon>
        <taxon>Amphibia</taxon>
        <taxon>Batrachia</taxon>
        <taxon>Anura</taxon>
        <taxon>Neobatrachia</taxon>
        <taxon>Hyloidea</taxon>
        <taxon>Leptodactylidae</taxon>
        <taxon>Leiuperinae</taxon>
        <taxon>Engystomops</taxon>
    </lineage>
</organism>
<accession>A0AAV7B8C4</accession>
<feature type="region of interest" description="Disordered" evidence="6">
    <location>
        <begin position="58"/>
        <end position="131"/>
    </location>
</feature>
<feature type="compositionally biased region" description="Acidic residues" evidence="6">
    <location>
        <begin position="63"/>
        <end position="74"/>
    </location>
</feature>
<evidence type="ECO:0000256" key="2">
    <source>
        <dbReference type="ARBA" id="ARBA00010979"/>
    </source>
</evidence>
<dbReference type="Pfam" id="PF04000">
    <property type="entry name" value="Sas10_Utp3"/>
    <property type="match status" value="1"/>
</dbReference>
<evidence type="ECO:0000256" key="4">
    <source>
        <dbReference type="ARBA" id="ARBA00023242"/>
    </source>
</evidence>
<feature type="coiled-coil region" evidence="5">
    <location>
        <begin position="226"/>
        <end position="260"/>
    </location>
</feature>
<evidence type="ECO:0000256" key="3">
    <source>
        <dbReference type="ARBA" id="ARBA00022553"/>
    </source>
</evidence>
<proteinExistence type="inferred from homology"/>
<comment type="subcellular location">
    <subcellularLocation>
        <location evidence="1">Nucleus</location>
        <location evidence="1">Nucleolus</location>
    </subcellularLocation>
</comment>
<dbReference type="EMBL" id="WNYA01000006">
    <property type="protein sequence ID" value="KAG8568810.1"/>
    <property type="molecule type" value="Genomic_DNA"/>
</dbReference>
<feature type="region of interest" description="Disordered" evidence="6">
    <location>
        <begin position="1"/>
        <end position="38"/>
    </location>
</feature>
<evidence type="ECO:0000259" key="7">
    <source>
        <dbReference type="Pfam" id="PF09368"/>
    </source>
</evidence>
<dbReference type="GO" id="GO:0032040">
    <property type="term" value="C:small-subunit processome"/>
    <property type="evidence" value="ECO:0007669"/>
    <property type="project" value="TreeGrafter"/>
</dbReference>
<evidence type="ECO:0000313" key="9">
    <source>
        <dbReference type="Proteomes" id="UP000824782"/>
    </source>
</evidence>
<evidence type="ECO:0000313" key="8">
    <source>
        <dbReference type="EMBL" id="KAG8568810.1"/>
    </source>
</evidence>
<comment type="caution">
    <text evidence="8">The sequence shown here is derived from an EMBL/GenBank/DDBJ whole genome shotgun (WGS) entry which is preliminary data.</text>
</comment>